<dbReference type="InterPro" id="IPR036761">
    <property type="entry name" value="TTHA0802/YceI-like_sf"/>
</dbReference>
<dbReference type="AlphaFoldDB" id="A0A1I0NB40"/>
<evidence type="ECO:0000313" key="4">
    <source>
        <dbReference type="Proteomes" id="UP000199437"/>
    </source>
</evidence>
<feature type="signal peptide" evidence="1">
    <location>
        <begin position="1"/>
        <end position="23"/>
    </location>
</feature>
<dbReference type="InterPro" id="IPR007372">
    <property type="entry name" value="Lipid/polyisoprenoid-bd_YceI"/>
</dbReference>
<keyword evidence="1" id="KW-0732">Signal</keyword>
<proteinExistence type="predicted"/>
<dbReference type="EMBL" id="FOIR01000001">
    <property type="protein sequence ID" value="SEV98225.1"/>
    <property type="molecule type" value="Genomic_DNA"/>
</dbReference>
<dbReference type="SMART" id="SM00867">
    <property type="entry name" value="YceI"/>
    <property type="match status" value="1"/>
</dbReference>
<dbReference type="Pfam" id="PF04264">
    <property type="entry name" value="YceI"/>
    <property type="match status" value="1"/>
</dbReference>
<evidence type="ECO:0000256" key="1">
    <source>
        <dbReference type="SAM" id="SignalP"/>
    </source>
</evidence>
<dbReference type="PANTHER" id="PTHR34406:SF1">
    <property type="entry name" value="PROTEIN YCEI"/>
    <property type="match status" value="1"/>
</dbReference>
<evidence type="ECO:0000313" key="3">
    <source>
        <dbReference type="EMBL" id="SEV98225.1"/>
    </source>
</evidence>
<reference evidence="4" key="1">
    <citation type="submission" date="2016-10" db="EMBL/GenBank/DDBJ databases">
        <authorList>
            <person name="Varghese N."/>
            <person name="Submissions S."/>
        </authorList>
    </citation>
    <scope>NUCLEOTIDE SEQUENCE [LARGE SCALE GENOMIC DNA]</scope>
    <source>
        <strain evidence="4">CGMCC 1.12402</strain>
    </source>
</reference>
<organism evidence="3 4">
    <name type="scientific">Roseivirga pacifica</name>
    <dbReference type="NCBI Taxonomy" id="1267423"/>
    <lineage>
        <taxon>Bacteria</taxon>
        <taxon>Pseudomonadati</taxon>
        <taxon>Bacteroidota</taxon>
        <taxon>Cytophagia</taxon>
        <taxon>Cytophagales</taxon>
        <taxon>Roseivirgaceae</taxon>
        <taxon>Roseivirga</taxon>
    </lineage>
</organism>
<sequence>MMKKILFTLLAVVVATAFNTAQAQTWKVDPAHSSILFNAKHSGISFVNGRFDQFEGTVEGGKVDDFSGAKVAFTAQTASINTNVEPRDNHLRSADFFDVENHPTLTFESTSFKKKKGSTYEVVGNLTMRGNTKQVTLTAEHIGSTKNRSGKDLVGFRLHGEVDRTEFGVNGASGSVAPIIEIICNIEMSVQ</sequence>
<feature type="chain" id="PRO_5011646437" evidence="1">
    <location>
        <begin position="24"/>
        <end position="191"/>
    </location>
</feature>
<dbReference type="STRING" id="1267423.SAMN05216290_1051"/>
<feature type="domain" description="Lipid/polyisoprenoid-binding YceI-like" evidence="2">
    <location>
        <begin position="25"/>
        <end position="189"/>
    </location>
</feature>
<name>A0A1I0NB40_9BACT</name>
<dbReference type="PANTHER" id="PTHR34406">
    <property type="entry name" value="PROTEIN YCEI"/>
    <property type="match status" value="1"/>
</dbReference>
<protein>
    <submittedName>
        <fullName evidence="3">Polyisoprenoid-binding protein YceI</fullName>
    </submittedName>
</protein>
<accession>A0A1I0NB40</accession>
<evidence type="ECO:0000259" key="2">
    <source>
        <dbReference type="SMART" id="SM00867"/>
    </source>
</evidence>
<keyword evidence="4" id="KW-1185">Reference proteome</keyword>
<dbReference type="Gene3D" id="2.40.128.110">
    <property type="entry name" value="Lipid/polyisoprenoid-binding, YceI-like"/>
    <property type="match status" value="1"/>
</dbReference>
<dbReference type="Proteomes" id="UP000199437">
    <property type="component" value="Unassembled WGS sequence"/>
</dbReference>
<gene>
    <name evidence="3" type="ORF">SAMN05216290_1051</name>
</gene>
<dbReference type="SUPFAM" id="SSF101874">
    <property type="entry name" value="YceI-like"/>
    <property type="match status" value="1"/>
</dbReference>